<protein>
    <submittedName>
        <fullName evidence="2">Uncharacterized protein</fullName>
    </submittedName>
</protein>
<comment type="caution">
    <text evidence="2">The sequence shown here is derived from an EMBL/GenBank/DDBJ whole genome shotgun (WGS) entry which is preliminary data.</text>
</comment>
<evidence type="ECO:0000313" key="3">
    <source>
        <dbReference type="Proteomes" id="UP000557392"/>
    </source>
</evidence>
<dbReference type="RefSeq" id="WP_183998881.1">
    <property type="nucleotide sequence ID" value="NZ_JACIEH010000003.1"/>
</dbReference>
<organism evidence="2 3">
    <name type="scientific">Sphingomonas kyeonggiensis</name>
    <dbReference type="NCBI Taxonomy" id="1268553"/>
    <lineage>
        <taxon>Bacteria</taxon>
        <taxon>Pseudomonadati</taxon>
        <taxon>Pseudomonadota</taxon>
        <taxon>Alphaproteobacteria</taxon>
        <taxon>Sphingomonadales</taxon>
        <taxon>Sphingomonadaceae</taxon>
        <taxon>Sphingomonas</taxon>
    </lineage>
</organism>
<proteinExistence type="predicted"/>
<keyword evidence="1" id="KW-0175">Coiled coil</keyword>
<gene>
    <name evidence="2" type="ORF">GGR46_003054</name>
</gene>
<dbReference type="AlphaFoldDB" id="A0A7W6JVX5"/>
<dbReference type="EMBL" id="JACIEH010000003">
    <property type="protein sequence ID" value="MBB4099482.1"/>
    <property type="molecule type" value="Genomic_DNA"/>
</dbReference>
<sequence length="242" mass="26658">MGHWIYDFQTLITGLLAVGAAFYAARFAQKQVNAANSQIEVAREQIAVAKTQSDHERGARLRAARASLPTTLSSICEFAQEAGKTLHAAWPSAAKLYPEDHHSNSVQPVKADLPLFPYELLESLERIVELTDAEDVAERIESILREAQIFSARTRPLVAGTDINTDLLAIHIIQAAALYARAESLFTYARRKTPGVNSANLWDRVFAALTLMRVDDPAVLKEAQRQRELGLPPGEADSVEPD</sequence>
<feature type="coiled-coil region" evidence="1">
    <location>
        <begin position="25"/>
        <end position="52"/>
    </location>
</feature>
<keyword evidence="3" id="KW-1185">Reference proteome</keyword>
<dbReference type="Proteomes" id="UP000557392">
    <property type="component" value="Unassembled WGS sequence"/>
</dbReference>
<evidence type="ECO:0000313" key="2">
    <source>
        <dbReference type="EMBL" id="MBB4099482.1"/>
    </source>
</evidence>
<accession>A0A7W6JVX5</accession>
<evidence type="ECO:0000256" key="1">
    <source>
        <dbReference type="SAM" id="Coils"/>
    </source>
</evidence>
<reference evidence="2 3" key="1">
    <citation type="submission" date="2020-08" db="EMBL/GenBank/DDBJ databases">
        <title>Genomic Encyclopedia of Type Strains, Phase IV (KMG-IV): sequencing the most valuable type-strain genomes for metagenomic binning, comparative biology and taxonomic classification.</title>
        <authorList>
            <person name="Goeker M."/>
        </authorList>
    </citation>
    <scope>NUCLEOTIDE SEQUENCE [LARGE SCALE GENOMIC DNA]</scope>
    <source>
        <strain evidence="2 3">DSM 101806</strain>
    </source>
</reference>
<name>A0A7W6JVX5_9SPHN</name>